<accession>A0A0C4DMH9</accession>
<feature type="region of interest" description="Disordered" evidence="1">
    <location>
        <begin position="486"/>
        <end position="646"/>
    </location>
</feature>
<evidence type="ECO:0000256" key="1">
    <source>
        <dbReference type="SAM" id="MobiDB-lite"/>
    </source>
</evidence>
<evidence type="ECO:0000313" key="3">
    <source>
        <dbReference type="EnsemblFungi" id="MAPG_00987T0"/>
    </source>
</evidence>
<dbReference type="Pfam" id="PF20566">
    <property type="entry name" value="Eap1"/>
    <property type="match status" value="1"/>
</dbReference>
<reference evidence="4" key="2">
    <citation type="submission" date="2010-05" db="EMBL/GenBank/DDBJ databases">
        <title>The genome sequence of Magnaporthe poae strain ATCC 64411.</title>
        <authorList>
            <person name="Ma L.-J."/>
            <person name="Dead R."/>
            <person name="Young S."/>
            <person name="Zeng Q."/>
            <person name="Koehrsen M."/>
            <person name="Alvarado L."/>
            <person name="Berlin A."/>
            <person name="Chapman S.B."/>
            <person name="Chen Z."/>
            <person name="Freedman E."/>
            <person name="Gellesch M."/>
            <person name="Goldberg J."/>
            <person name="Griggs A."/>
            <person name="Gujja S."/>
            <person name="Heilman E.R."/>
            <person name="Heiman D."/>
            <person name="Hepburn T."/>
            <person name="Howarth C."/>
            <person name="Jen D."/>
            <person name="Larson L."/>
            <person name="Mehta T."/>
            <person name="Neiman D."/>
            <person name="Pearson M."/>
            <person name="Roberts A."/>
            <person name="Saif S."/>
            <person name="Shea T."/>
            <person name="Shenoy N."/>
            <person name="Sisk P."/>
            <person name="Stolte C."/>
            <person name="Sykes S."/>
            <person name="Walk T."/>
            <person name="White J."/>
            <person name="Yandava C."/>
            <person name="Haas B."/>
            <person name="Nusbaum C."/>
            <person name="Birren B."/>
        </authorList>
    </citation>
    <scope>NUCLEOTIDE SEQUENCE [LARGE SCALE GENOMIC DNA]</scope>
    <source>
        <strain evidence="4">ATCC 64411 / 73-15</strain>
    </source>
</reference>
<proteinExistence type="predicted"/>
<dbReference type="EMBL" id="GL876966">
    <property type="protein sequence ID" value="KLU81907.1"/>
    <property type="molecule type" value="Genomic_DNA"/>
</dbReference>
<dbReference type="OMA" id="PAEEWMG"/>
<dbReference type="OrthoDB" id="2504266at2759"/>
<feature type="compositionally biased region" description="Basic and acidic residues" evidence="1">
    <location>
        <begin position="97"/>
        <end position="144"/>
    </location>
</feature>
<reference evidence="2" key="1">
    <citation type="submission" date="2010-05" db="EMBL/GenBank/DDBJ databases">
        <title>The Genome Sequence of Magnaporthe poae strain ATCC 64411.</title>
        <authorList>
            <consortium name="The Broad Institute Genome Sequencing Platform"/>
            <consortium name="Broad Institute Genome Sequencing Center for Infectious Disease"/>
            <person name="Ma L.-J."/>
            <person name="Dead R."/>
            <person name="Young S."/>
            <person name="Zeng Q."/>
            <person name="Koehrsen M."/>
            <person name="Alvarado L."/>
            <person name="Berlin A."/>
            <person name="Chapman S.B."/>
            <person name="Chen Z."/>
            <person name="Freedman E."/>
            <person name="Gellesch M."/>
            <person name="Goldberg J."/>
            <person name="Griggs A."/>
            <person name="Gujja S."/>
            <person name="Heilman E.R."/>
            <person name="Heiman D."/>
            <person name="Hepburn T."/>
            <person name="Howarth C."/>
            <person name="Jen D."/>
            <person name="Larson L."/>
            <person name="Mehta T."/>
            <person name="Neiman D."/>
            <person name="Pearson M."/>
            <person name="Roberts A."/>
            <person name="Saif S."/>
            <person name="Shea T."/>
            <person name="Shenoy N."/>
            <person name="Sisk P."/>
            <person name="Stolte C."/>
            <person name="Sykes S."/>
            <person name="Walk T."/>
            <person name="White J."/>
            <person name="Yandava C."/>
            <person name="Haas B."/>
            <person name="Nusbaum C."/>
            <person name="Birren B."/>
        </authorList>
    </citation>
    <scope>NUCLEOTIDE SEQUENCE</scope>
    <source>
        <strain evidence="2">ATCC 64411</strain>
    </source>
</reference>
<dbReference type="eggNOG" id="ENOG502S7KY">
    <property type="taxonomic scope" value="Eukaryota"/>
</dbReference>
<dbReference type="VEuPathDB" id="FungiDB:MAPG_00987"/>
<dbReference type="Proteomes" id="UP000011715">
    <property type="component" value="Unassembled WGS sequence"/>
</dbReference>
<feature type="compositionally biased region" description="Basic and acidic residues" evidence="1">
    <location>
        <begin position="750"/>
        <end position="762"/>
    </location>
</feature>
<dbReference type="EnsemblFungi" id="MAPG_00987T0">
    <property type="protein sequence ID" value="MAPG_00987T0"/>
    <property type="gene ID" value="MAPG_00987"/>
</dbReference>
<feature type="region of interest" description="Disordered" evidence="1">
    <location>
        <begin position="897"/>
        <end position="929"/>
    </location>
</feature>
<evidence type="ECO:0000313" key="2">
    <source>
        <dbReference type="EMBL" id="KLU81907.1"/>
    </source>
</evidence>
<keyword evidence="4" id="KW-1185">Reference proteome</keyword>
<evidence type="ECO:0000313" key="4">
    <source>
        <dbReference type="Proteomes" id="UP000011715"/>
    </source>
</evidence>
<feature type="compositionally biased region" description="Basic and acidic residues" evidence="1">
    <location>
        <begin position="160"/>
        <end position="213"/>
    </location>
</feature>
<feature type="region of interest" description="Disordered" evidence="1">
    <location>
        <begin position="419"/>
        <end position="438"/>
    </location>
</feature>
<feature type="compositionally biased region" description="Gly residues" evidence="1">
    <location>
        <begin position="816"/>
        <end position="834"/>
    </location>
</feature>
<gene>
    <name evidence="2" type="ORF">MAPG_00987</name>
</gene>
<feature type="region of interest" description="Disordered" evidence="1">
    <location>
        <begin position="391"/>
        <end position="412"/>
    </location>
</feature>
<feature type="compositionally biased region" description="Polar residues" evidence="1">
    <location>
        <begin position="84"/>
        <end position="93"/>
    </location>
</feature>
<name>A0A0C4DMH9_MAGP6</name>
<reference evidence="3" key="4">
    <citation type="journal article" date="2015" name="G3 (Bethesda)">
        <title>Genome sequences of three phytopathogenic species of the Magnaporthaceae family of fungi.</title>
        <authorList>
            <person name="Okagaki L.H."/>
            <person name="Nunes C.C."/>
            <person name="Sailsbery J."/>
            <person name="Clay B."/>
            <person name="Brown D."/>
            <person name="John T."/>
            <person name="Oh Y."/>
            <person name="Young N."/>
            <person name="Fitzgerald M."/>
            <person name="Haas B.J."/>
            <person name="Zeng Q."/>
            <person name="Young S."/>
            <person name="Adiconis X."/>
            <person name="Fan L."/>
            <person name="Levin J.Z."/>
            <person name="Mitchell T.K."/>
            <person name="Okubara P.A."/>
            <person name="Farman M.L."/>
            <person name="Kohn L.M."/>
            <person name="Birren B."/>
            <person name="Ma L.-J."/>
            <person name="Dean R.A."/>
        </authorList>
    </citation>
    <scope>NUCLEOTIDE SEQUENCE</scope>
    <source>
        <strain evidence="3">ATCC 64411 / 73-15</strain>
    </source>
</reference>
<feature type="compositionally biased region" description="Polar residues" evidence="1">
    <location>
        <begin position="348"/>
        <end position="366"/>
    </location>
</feature>
<reference evidence="3" key="5">
    <citation type="submission" date="2015-06" db="UniProtKB">
        <authorList>
            <consortium name="EnsemblFungi"/>
        </authorList>
    </citation>
    <scope>IDENTIFICATION</scope>
    <source>
        <strain evidence="3">ATCC 64411</strain>
    </source>
</reference>
<dbReference type="AlphaFoldDB" id="A0A0C4DMH9"/>
<feature type="region of interest" description="Disordered" evidence="1">
    <location>
        <begin position="27"/>
        <end position="378"/>
    </location>
</feature>
<organism evidence="3 4">
    <name type="scientific">Magnaporthiopsis poae (strain ATCC 64411 / 73-15)</name>
    <name type="common">Kentucky bluegrass fungus</name>
    <name type="synonym">Magnaporthe poae</name>
    <dbReference type="NCBI Taxonomy" id="644358"/>
    <lineage>
        <taxon>Eukaryota</taxon>
        <taxon>Fungi</taxon>
        <taxon>Dikarya</taxon>
        <taxon>Ascomycota</taxon>
        <taxon>Pezizomycotina</taxon>
        <taxon>Sordariomycetes</taxon>
        <taxon>Sordariomycetidae</taxon>
        <taxon>Magnaporthales</taxon>
        <taxon>Magnaporthaceae</taxon>
        <taxon>Magnaporthiopsis</taxon>
    </lineage>
</organism>
<feature type="region of interest" description="Disordered" evidence="1">
    <location>
        <begin position="726"/>
        <end position="838"/>
    </location>
</feature>
<protein>
    <submittedName>
        <fullName evidence="2 3">Uncharacterized protein</fullName>
    </submittedName>
</protein>
<feature type="compositionally biased region" description="Low complexity" evidence="1">
    <location>
        <begin position="521"/>
        <end position="600"/>
    </location>
</feature>
<dbReference type="EMBL" id="ADBL01000232">
    <property type="status" value="NOT_ANNOTATED_CDS"/>
    <property type="molecule type" value="Genomic_DNA"/>
</dbReference>
<dbReference type="InterPro" id="IPR046784">
    <property type="entry name" value="Eap1"/>
</dbReference>
<sequence>MAVRYTVEALLHLRLSPLCVRPPTLPPADEWMGPPPELLRTPKTAERPKSFENALVDQTNRRQGIGSRNNANPEDIILGPPRTSFASATSRLNNKPGETDKGTRDQEPRDRFSNLRAREADNSDDRSGDRLRDGRSNFRRRDDRDPDSDGWSTVRPRKSFGHEGAERFQHGRATFRAEHLRDDRKQTRDSKDDADATKDRPRRTFDGHGRDRDGEDNETSRWNGLNRNRTDPWSRDNNHEERDRGDRGENRGDRDRTSQRERIDRAKSWRDRAPDDHARERNSDRNYDRRVDRDRDGRVEREPEWLDEPAGEKAGGHTEEDFKKFMESMKAGKGGAKKPENGKPSPEDVSTANETSTAGQDSTLTAESAPPANSGPDKFFLNFAAAAGLSSGSLEGDIKKDSAQSKAAKSSRFTSFFSAQNQAEPASATSATGPLSSATPLHLALGLNTGIATAAPPEMAKSAGAQTDVTEKQAFMALLQKLQRQTLQSPVTASPPGTTPVPETPPVQLHQQQPPPPSQKPPQQIQLQQLQQQQQQQQQLPPHLRTQAQSQQPALLQPQQQQQHAQQPQQPLRPQQQQQQPLYPQQQQQPHHQLQLQHAMQDARQKPVGISPDVFQQYGGDRRGPQATMQDMAAPRPMPPTQPPVTRPEQMLQELVEQRHHTPNQGNGREMTPQGNPQTEFLMKLMQRARAEPEPRRTEELLMQMPQPQKQAANLPMLVNRELEFQRERGGSGSQQRPMQPPGMPGMYEDQFHRPDGGDVRLPRPQGQPQPQQPTQILQRPPPGLDHQLHPGFIPGAGQVPPPGQQRGPMIPPPGLVGGPGGPGGPGGLGGPGGPNVPVSPNRHIPGMFPPNFPHGVFPPVEGLAGPPRMQPPPGFFGGPPLPPGHPAFMPPPGLAAFQGGPDVMPFGTVFDGRGMPPPPGAGGQFRRP</sequence>
<feature type="compositionally biased region" description="Pro residues" evidence="1">
    <location>
        <begin position="636"/>
        <end position="646"/>
    </location>
</feature>
<feature type="compositionally biased region" description="Polar residues" evidence="1">
    <location>
        <begin position="56"/>
        <end position="72"/>
    </location>
</feature>
<feature type="compositionally biased region" description="Basic and acidic residues" evidence="1">
    <location>
        <begin position="228"/>
        <end position="327"/>
    </location>
</feature>
<reference evidence="2" key="3">
    <citation type="submission" date="2011-03" db="EMBL/GenBank/DDBJ databases">
        <title>Annotation of Magnaporthe poae ATCC 64411.</title>
        <authorList>
            <person name="Ma L.-J."/>
            <person name="Dead R."/>
            <person name="Young S.K."/>
            <person name="Zeng Q."/>
            <person name="Gargeya S."/>
            <person name="Fitzgerald M."/>
            <person name="Haas B."/>
            <person name="Abouelleil A."/>
            <person name="Alvarado L."/>
            <person name="Arachchi H.M."/>
            <person name="Berlin A."/>
            <person name="Brown A."/>
            <person name="Chapman S.B."/>
            <person name="Chen Z."/>
            <person name="Dunbar C."/>
            <person name="Freedman E."/>
            <person name="Gearin G."/>
            <person name="Gellesch M."/>
            <person name="Goldberg J."/>
            <person name="Griggs A."/>
            <person name="Gujja S."/>
            <person name="Heiman D."/>
            <person name="Howarth C."/>
            <person name="Larson L."/>
            <person name="Lui A."/>
            <person name="MacDonald P.J.P."/>
            <person name="Mehta T."/>
            <person name="Montmayeur A."/>
            <person name="Murphy C."/>
            <person name="Neiman D."/>
            <person name="Pearson M."/>
            <person name="Priest M."/>
            <person name="Roberts A."/>
            <person name="Saif S."/>
            <person name="Shea T."/>
            <person name="Shenoy N."/>
            <person name="Sisk P."/>
            <person name="Stolte C."/>
            <person name="Sykes S."/>
            <person name="Yandava C."/>
            <person name="Wortman J."/>
            <person name="Nusbaum C."/>
            <person name="Birren B."/>
        </authorList>
    </citation>
    <scope>NUCLEOTIDE SEQUENCE</scope>
    <source>
        <strain evidence="2">ATCC 64411</strain>
    </source>
</reference>
<feature type="compositionally biased region" description="Pro residues" evidence="1">
    <location>
        <begin position="800"/>
        <end position="815"/>
    </location>
</feature>